<sequence>MTGLADLPTELLYIVVVELQTRTEMKVLRSVCQKLNSIIDPLLFASIAINTHPNALFCTTIPFCEALSSCRRNDDGLNSSHLTMHVKKLKIIATNPGAPDWQLFLPVEMQWYRIFPHALSSLINLRSVQ</sequence>
<reference evidence="2 3" key="1">
    <citation type="submission" date="2024-01" db="EMBL/GenBank/DDBJ databases">
        <title>A draft genome for the cacao thread blight pathogen Marasmiellus scandens.</title>
        <authorList>
            <person name="Baruah I.K."/>
            <person name="Leung J."/>
            <person name="Bukari Y."/>
            <person name="Amoako-Attah I."/>
            <person name="Meinhardt L.W."/>
            <person name="Bailey B.A."/>
            <person name="Cohen S.P."/>
        </authorList>
    </citation>
    <scope>NUCLEOTIDE SEQUENCE [LARGE SCALE GENOMIC DNA]</scope>
    <source>
        <strain evidence="2 3">GH-19</strain>
    </source>
</reference>
<protein>
    <recommendedName>
        <fullName evidence="1">F-box domain-containing protein</fullName>
    </recommendedName>
</protein>
<dbReference type="InterPro" id="IPR001810">
    <property type="entry name" value="F-box_dom"/>
</dbReference>
<gene>
    <name evidence="2" type="ORF">VKT23_018329</name>
</gene>
<keyword evidence="3" id="KW-1185">Reference proteome</keyword>
<evidence type="ECO:0000313" key="2">
    <source>
        <dbReference type="EMBL" id="KAK7437894.1"/>
    </source>
</evidence>
<dbReference type="Proteomes" id="UP001498398">
    <property type="component" value="Unassembled WGS sequence"/>
</dbReference>
<accession>A0ABR1IPD6</accession>
<dbReference type="PROSITE" id="PS50181">
    <property type="entry name" value="FBOX"/>
    <property type="match status" value="1"/>
</dbReference>
<name>A0ABR1IPD6_9AGAR</name>
<dbReference type="EMBL" id="JBANRG010000082">
    <property type="protein sequence ID" value="KAK7437894.1"/>
    <property type="molecule type" value="Genomic_DNA"/>
</dbReference>
<feature type="domain" description="F-box" evidence="1">
    <location>
        <begin position="1"/>
        <end position="47"/>
    </location>
</feature>
<evidence type="ECO:0000313" key="3">
    <source>
        <dbReference type="Proteomes" id="UP001498398"/>
    </source>
</evidence>
<proteinExistence type="predicted"/>
<evidence type="ECO:0000259" key="1">
    <source>
        <dbReference type="PROSITE" id="PS50181"/>
    </source>
</evidence>
<organism evidence="2 3">
    <name type="scientific">Marasmiellus scandens</name>
    <dbReference type="NCBI Taxonomy" id="2682957"/>
    <lineage>
        <taxon>Eukaryota</taxon>
        <taxon>Fungi</taxon>
        <taxon>Dikarya</taxon>
        <taxon>Basidiomycota</taxon>
        <taxon>Agaricomycotina</taxon>
        <taxon>Agaricomycetes</taxon>
        <taxon>Agaricomycetidae</taxon>
        <taxon>Agaricales</taxon>
        <taxon>Marasmiineae</taxon>
        <taxon>Omphalotaceae</taxon>
        <taxon>Marasmiellus</taxon>
    </lineage>
</organism>
<comment type="caution">
    <text evidence="2">The sequence shown here is derived from an EMBL/GenBank/DDBJ whole genome shotgun (WGS) entry which is preliminary data.</text>
</comment>